<dbReference type="PANTHER" id="PTHR10353">
    <property type="entry name" value="GLYCOSYL HYDROLASE"/>
    <property type="match status" value="1"/>
</dbReference>
<evidence type="ECO:0000256" key="6">
    <source>
        <dbReference type="RuleBase" id="RU003690"/>
    </source>
</evidence>
<evidence type="ECO:0000256" key="4">
    <source>
        <dbReference type="ARBA" id="ARBA00023295"/>
    </source>
</evidence>
<comment type="similarity">
    <text evidence="1 6">Belongs to the glycosyl hydrolase 1 family.</text>
</comment>
<dbReference type="Gene3D" id="3.20.20.80">
    <property type="entry name" value="Glycosidases"/>
    <property type="match status" value="1"/>
</dbReference>
<dbReference type="SUPFAM" id="SSF51445">
    <property type="entry name" value="(Trans)glycosidases"/>
    <property type="match status" value="1"/>
</dbReference>
<organism evidence="7 8">
    <name type="scientific">Cyclotella cryptica</name>
    <dbReference type="NCBI Taxonomy" id="29204"/>
    <lineage>
        <taxon>Eukaryota</taxon>
        <taxon>Sar</taxon>
        <taxon>Stramenopiles</taxon>
        <taxon>Ochrophyta</taxon>
        <taxon>Bacillariophyta</taxon>
        <taxon>Coscinodiscophyceae</taxon>
        <taxon>Thalassiosirophycidae</taxon>
        <taxon>Stephanodiscales</taxon>
        <taxon>Stephanodiscaceae</taxon>
        <taxon>Cyclotella</taxon>
    </lineage>
</organism>
<accession>A0ABD3QKT4</accession>
<name>A0ABD3QKT4_9STRA</name>
<sequence length="424" mass="48159">MQTLGLKAYRFSISWSRILPTGTAEGTESGDHRYSKTKGINYDGVQFYNNIIDALIAKGIEPFVTLYHWDLPQALQDRYGGWENEQVIDDFAKYARICFQFFGDRVKYWITINEAWSVAIGGYDQGNKAPGLLSEEQGGTGKPYLIGRHLLLAHARAVGVYREEGYAKWYLHGNSAKSGVIGIAHSGDYRFPADPKSKDDRDAATRAIEFQLGWMTDPIWFGDYPRSMKRILGSRLPEFTKQEKKMIKGSADFIGLNHYSSLLASAPKSPPSYGGYWADQSVILTSDPSWKTTFMGWNIVPDGAREILLWLDKRYNHPLIFVTENGMAADEPDFQHSLHDDSRKEYLEGYICGFGQALKQGVKLGGYFAWSMMDNFEWEFGFSRRFGLVHVNYTTLVRTPKLSADWYKLTIETNGANIRQINMA</sequence>
<dbReference type="InterPro" id="IPR017853">
    <property type="entry name" value="GH"/>
</dbReference>
<keyword evidence="8" id="KW-1185">Reference proteome</keyword>
<dbReference type="Proteomes" id="UP001516023">
    <property type="component" value="Unassembled WGS sequence"/>
</dbReference>
<evidence type="ECO:0000256" key="5">
    <source>
        <dbReference type="PROSITE-ProRule" id="PRU10055"/>
    </source>
</evidence>
<dbReference type="InterPro" id="IPR018120">
    <property type="entry name" value="Glyco_hydro_1_AS"/>
</dbReference>
<gene>
    <name evidence="7" type="ORF">HJC23_001644</name>
</gene>
<dbReference type="EMBL" id="JABMIG020000030">
    <property type="protein sequence ID" value="KAL3800807.1"/>
    <property type="molecule type" value="Genomic_DNA"/>
</dbReference>
<dbReference type="PANTHER" id="PTHR10353:SF36">
    <property type="entry name" value="LP05116P"/>
    <property type="match status" value="1"/>
</dbReference>
<reference evidence="7 8" key="1">
    <citation type="journal article" date="2020" name="G3 (Bethesda)">
        <title>Improved Reference Genome for Cyclotella cryptica CCMP332, a Model for Cell Wall Morphogenesis, Salinity Adaptation, and Lipid Production in Diatoms (Bacillariophyta).</title>
        <authorList>
            <person name="Roberts W.R."/>
            <person name="Downey K.M."/>
            <person name="Ruck E.C."/>
            <person name="Traller J.C."/>
            <person name="Alverson A.J."/>
        </authorList>
    </citation>
    <scope>NUCLEOTIDE SEQUENCE [LARGE SCALE GENOMIC DNA]</scope>
    <source>
        <strain evidence="7 8">CCMP332</strain>
    </source>
</reference>
<protein>
    <recommendedName>
        <fullName evidence="2">beta-glucosidase</fullName>
        <ecNumber evidence="2">3.2.1.21</ecNumber>
    </recommendedName>
</protein>
<dbReference type="PRINTS" id="PR00131">
    <property type="entry name" value="GLHYDRLASE1"/>
</dbReference>
<evidence type="ECO:0000256" key="2">
    <source>
        <dbReference type="ARBA" id="ARBA00012744"/>
    </source>
</evidence>
<dbReference type="Pfam" id="PF00232">
    <property type="entry name" value="Glyco_hydro_1"/>
    <property type="match status" value="1"/>
</dbReference>
<dbReference type="GO" id="GO:0016798">
    <property type="term" value="F:hydrolase activity, acting on glycosyl bonds"/>
    <property type="evidence" value="ECO:0007669"/>
    <property type="project" value="UniProtKB-KW"/>
</dbReference>
<comment type="caution">
    <text evidence="7">The sequence shown here is derived from an EMBL/GenBank/DDBJ whole genome shotgun (WGS) entry which is preliminary data.</text>
</comment>
<dbReference type="AlphaFoldDB" id="A0ABD3QKT4"/>
<proteinExistence type="inferred from homology"/>
<dbReference type="InterPro" id="IPR001360">
    <property type="entry name" value="Glyco_hydro_1"/>
</dbReference>
<evidence type="ECO:0000313" key="8">
    <source>
        <dbReference type="Proteomes" id="UP001516023"/>
    </source>
</evidence>
<evidence type="ECO:0000256" key="1">
    <source>
        <dbReference type="ARBA" id="ARBA00010838"/>
    </source>
</evidence>
<feature type="active site" description="Nucleophile" evidence="5">
    <location>
        <position position="324"/>
    </location>
</feature>
<evidence type="ECO:0000313" key="7">
    <source>
        <dbReference type="EMBL" id="KAL3800807.1"/>
    </source>
</evidence>
<evidence type="ECO:0000256" key="3">
    <source>
        <dbReference type="ARBA" id="ARBA00022801"/>
    </source>
</evidence>
<keyword evidence="4" id="KW-0326">Glycosidase</keyword>
<dbReference type="PROSITE" id="PS00572">
    <property type="entry name" value="GLYCOSYL_HYDROL_F1_1"/>
    <property type="match status" value="1"/>
</dbReference>
<dbReference type="EC" id="3.2.1.21" evidence="2"/>
<keyword evidence="3" id="KW-0378">Hydrolase</keyword>